<dbReference type="Proteomes" id="UP000076925">
    <property type="component" value="Unassembled WGS sequence"/>
</dbReference>
<reference evidence="1 2" key="1">
    <citation type="journal article" date="2013" name="Genome Biol. Evol.">
        <title>Genomes of Stigonematalean cyanobacteria (subsection V) and the evolution of oxygenic photosynthesis from prokaryotes to plastids.</title>
        <authorList>
            <person name="Dagan T."/>
            <person name="Roettger M."/>
            <person name="Stucken K."/>
            <person name="Landan G."/>
            <person name="Koch R."/>
            <person name="Major P."/>
            <person name="Gould S.B."/>
            <person name="Goremykin V.V."/>
            <person name="Rippka R."/>
            <person name="Tandeau de Marsac N."/>
            <person name="Gugger M."/>
            <person name="Lockhart P.J."/>
            <person name="Allen J.F."/>
            <person name="Brune I."/>
            <person name="Maus I."/>
            <person name="Puhler A."/>
            <person name="Martin W.F."/>
        </authorList>
    </citation>
    <scope>NUCLEOTIDE SEQUENCE [LARGE SCALE GENOMIC DNA]</scope>
    <source>
        <strain evidence="1 2">PCC 7110</strain>
    </source>
</reference>
<gene>
    <name evidence="1" type="ORF">WA1_19045</name>
</gene>
<dbReference type="STRING" id="128403.WA1_19045"/>
<proteinExistence type="predicted"/>
<name>A0A139XBL2_9CYAN</name>
<accession>A0A139XBL2</accession>
<evidence type="ECO:0000313" key="2">
    <source>
        <dbReference type="Proteomes" id="UP000076925"/>
    </source>
</evidence>
<organism evidence="1 2">
    <name type="scientific">Scytonema hofmannii PCC 7110</name>
    <dbReference type="NCBI Taxonomy" id="128403"/>
    <lineage>
        <taxon>Bacteria</taxon>
        <taxon>Bacillati</taxon>
        <taxon>Cyanobacteriota</taxon>
        <taxon>Cyanophyceae</taxon>
        <taxon>Nostocales</taxon>
        <taxon>Scytonemataceae</taxon>
        <taxon>Scytonema</taxon>
    </lineage>
</organism>
<dbReference type="RefSeq" id="WP_017741980.1">
    <property type="nucleotide sequence ID" value="NZ_KQ976354.1"/>
</dbReference>
<evidence type="ECO:0000313" key="1">
    <source>
        <dbReference type="EMBL" id="KYC42098.1"/>
    </source>
</evidence>
<dbReference type="AlphaFoldDB" id="A0A139XBL2"/>
<dbReference type="OrthoDB" id="9821900at2"/>
<dbReference type="EMBL" id="ANNX02000020">
    <property type="protein sequence ID" value="KYC42098.1"/>
    <property type="molecule type" value="Genomic_DNA"/>
</dbReference>
<keyword evidence="2" id="KW-1185">Reference proteome</keyword>
<sequence length="268" mass="29026">MANQLYNGIKQNTDVVLEDLETPGRILVIPNASEVSYDPGIELEEVMASTPLGVMQIVDVYPKSQNPVVNLTFPKKTPEILGMKMGLKMATEASMSSFVARNGFKVEGTSYPAATTGYEGFGITADIEGAIASYLDEDGISVPLTQGTFATFSTGSPTLSFAVGLNGAMKFSDDLIGKYVSWRIPVTITDGLYLSEAAFNRFKMNLVFVQNDLRIVSVGFREVIVPGDGEINFTEATMQVSFRVVYNGAGCLPIEIKYLGQARKCQHA</sequence>
<protein>
    <submittedName>
        <fullName evidence="1">Uncharacterized protein</fullName>
    </submittedName>
</protein>
<comment type="caution">
    <text evidence="1">The sequence shown here is derived from an EMBL/GenBank/DDBJ whole genome shotgun (WGS) entry which is preliminary data.</text>
</comment>